<dbReference type="InterPro" id="IPR014371">
    <property type="entry name" value="Oat_ACAT_DAG_ARE"/>
</dbReference>
<name>A0AAN7TA04_9PEZI</name>
<evidence type="ECO:0000256" key="7">
    <source>
        <dbReference type="ARBA" id="ARBA00023136"/>
    </source>
</evidence>
<evidence type="ECO:0000256" key="12">
    <source>
        <dbReference type="SAM" id="MobiDB-lite"/>
    </source>
</evidence>
<reference evidence="14" key="1">
    <citation type="submission" date="2023-08" db="EMBL/GenBank/DDBJ databases">
        <title>Black Yeasts Isolated from many extreme environments.</title>
        <authorList>
            <person name="Coleine C."/>
            <person name="Stajich J.E."/>
            <person name="Selbmann L."/>
        </authorList>
    </citation>
    <scope>NUCLEOTIDE SEQUENCE</scope>
    <source>
        <strain evidence="14">CCFEE 5401</strain>
    </source>
</reference>
<dbReference type="GO" id="GO:0005789">
    <property type="term" value="C:endoplasmic reticulum membrane"/>
    <property type="evidence" value="ECO:0007669"/>
    <property type="project" value="UniProtKB-SubCell"/>
</dbReference>
<sequence>MATTGSLHDSYTNGHAKDVHTNGNDIAQPRARRPENRSLSRALNGELKGSSTTLSSDQPSPTIMTSNGNTPAPDDDAPPSERATSAARREIRQRSKQNRLFPTVDYKARVSYFDPKSDYTDFRGFFVLFWVGLAIMVVTAMLRTLKETGYLLKFEQWPLFTENLGELALVDTVMCLSTALTLPLHLLFKRSGAQGWLRWELAGVVVQSLFQLGWVCGWLSWPFLREWTWTAQVFFTLHTLALFMKMHSYAFYNGHLLSTLNRLHQLDLPIGPQTPLGDAVRYPKSYYFEPHRDSLAADNTAAEAPPIRMHPIMQLREDLALEITSPIGNVTYPTNLTPGNFLDYLLCPTLCYELEYPRTPARNYMELFWKVLAVFGCIFLMTVTSEEFIIPVLDASRARLAQTNNIVDSALIFAETVSALLFPFMITFLLVFLVIFEYVLGAFAEITCFADRRFYSDWWNSLDWLEFSREWNIPVHNFFRRHVYSASRSMKISRPLATALTFFVSAILHEVVMGCITRKFRGYGFVLMMLQIPFVAVQRLPWVRRRTLLNNVLFWVFMIMGLSLLCALYVLV</sequence>
<keyword evidence="3 10" id="KW-0808">Transferase</keyword>
<comment type="subcellular location">
    <subcellularLocation>
        <location evidence="1 10">Endoplasmic reticulum membrane</location>
        <topology evidence="1 10">Multi-pass membrane protein</topology>
    </subcellularLocation>
</comment>
<comment type="similarity">
    <text evidence="2 10">Belongs to the membrane-bound acyltransferase family. Sterol o-acyltransferase subfamily.</text>
</comment>
<keyword evidence="7 10" id="KW-0472">Membrane</keyword>
<evidence type="ECO:0000256" key="9">
    <source>
        <dbReference type="ARBA" id="ARBA00023568"/>
    </source>
</evidence>
<evidence type="ECO:0000256" key="6">
    <source>
        <dbReference type="ARBA" id="ARBA00022989"/>
    </source>
</evidence>
<evidence type="ECO:0000256" key="1">
    <source>
        <dbReference type="ARBA" id="ARBA00004477"/>
    </source>
</evidence>
<evidence type="ECO:0000256" key="4">
    <source>
        <dbReference type="ARBA" id="ARBA00022692"/>
    </source>
</evidence>
<protein>
    <recommendedName>
        <fullName evidence="10">O-acyltransferase</fullName>
    </recommendedName>
</protein>
<keyword evidence="4 13" id="KW-0812">Transmembrane</keyword>
<comment type="caution">
    <text evidence="14">The sequence shown here is derived from an EMBL/GenBank/DDBJ whole genome shotgun (WGS) entry which is preliminary data.</text>
</comment>
<evidence type="ECO:0000256" key="5">
    <source>
        <dbReference type="ARBA" id="ARBA00022824"/>
    </source>
</evidence>
<dbReference type="PANTHER" id="PTHR10408:SF9">
    <property type="entry name" value="STEROL O-ACYLTRANSFERASE 2-RELATED"/>
    <property type="match status" value="1"/>
</dbReference>
<feature type="transmembrane region" description="Helical" evidence="13">
    <location>
        <begin position="410"/>
        <end position="436"/>
    </location>
</feature>
<feature type="compositionally biased region" description="Polar residues" evidence="12">
    <location>
        <begin position="1"/>
        <end position="13"/>
    </location>
</feature>
<evidence type="ECO:0000256" key="8">
    <source>
        <dbReference type="ARBA" id="ARBA00023315"/>
    </source>
</evidence>
<evidence type="ECO:0000256" key="13">
    <source>
        <dbReference type="SAM" id="Phobius"/>
    </source>
</evidence>
<evidence type="ECO:0000256" key="2">
    <source>
        <dbReference type="ARBA" id="ARBA00009010"/>
    </source>
</evidence>
<feature type="region of interest" description="Disordered" evidence="12">
    <location>
        <begin position="1"/>
        <end position="94"/>
    </location>
</feature>
<dbReference type="GO" id="GO:0034737">
    <property type="term" value="F:ergosterol O-acyltransferase activity"/>
    <property type="evidence" value="ECO:0007669"/>
    <property type="project" value="TreeGrafter"/>
</dbReference>
<dbReference type="AlphaFoldDB" id="A0AAN7TA04"/>
<keyword evidence="5 10" id="KW-0256">Endoplasmic reticulum</keyword>
<evidence type="ECO:0000313" key="15">
    <source>
        <dbReference type="Proteomes" id="UP001310890"/>
    </source>
</evidence>
<dbReference type="PIRSF" id="PIRSF000439">
    <property type="entry name" value="Oat_ACAT_DAG_ARE"/>
    <property type="match status" value="1"/>
</dbReference>
<feature type="transmembrane region" description="Helical" evidence="13">
    <location>
        <begin position="522"/>
        <end position="540"/>
    </location>
</feature>
<accession>A0AAN7TA04</accession>
<feature type="transmembrane region" description="Helical" evidence="13">
    <location>
        <begin position="199"/>
        <end position="221"/>
    </location>
</feature>
<feature type="transmembrane region" description="Helical" evidence="13">
    <location>
        <begin position="227"/>
        <end position="244"/>
    </location>
</feature>
<keyword evidence="8 10" id="KW-0012">Acyltransferase</keyword>
<proteinExistence type="inferred from homology"/>
<dbReference type="InterPro" id="IPR004299">
    <property type="entry name" value="MBOAT_fam"/>
</dbReference>
<keyword evidence="6 13" id="KW-1133">Transmembrane helix</keyword>
<feature type="transmembrane region" description="Helical" evidence="13">
    <location>
        <begin position="552"/>
        <end position="571"/>
    </location>
</feature>
<dbReference type="Pfam" id="PF03062">
    <property type="entry name" value="MBOAT"/>
    <property type="match status" value="1"/>
</dbReference>
<feature type="compositionally biased region" description="Polar residues" evidence="12">
    <location>
        <begin position="49"/>
        <end position="70"/>
    </location>
</feature>
<feature type="transmembrane region" description="Helical" evidence="13">
    <location>
        <begin position="165"/>
        <end position="187"/>
    </location>
</feature>
<evidence type="ECO:0000256" key="11">
    <source>
        <dbReference type="PIRSR" id="PIRSR000439-1"/>
    </source>
</evidence>
<dbReference type="Proteomes" id="UP001310890">
    <property type="component" value="Unassembled WGS sequence"/>
</dbReference>
<comment type="function">
    <text evidence="9">Sterol O-acyltransferase that catalyzes the formation of stery esters.</text>
</comment>
<gene>
    <name evidence="14" type="ORF">LTR62_007854</name>
</gene>
<dbReference type="EMBL" id="JAVRRL010000079">
    <property type="protein sequence ID" value="KAK5108707.1"/>
    <property type="molecule type" value="Genomic_DNA"/>
</dbReference>
<dbReference type="PANTHER" id="PTHR10408">
    <property type="entry name" value="STEROL O-ACYLTRANSFERASE"/>
    <property type="match status" value="1"/>
</dbReference>
<evidence type="ECO:0000313" key="14">
    <source>
        <dbReference type="EMBL" id="KAK5108707.1"/>
    </source>
</evidence>
<organism evidence="14 15">
    <name type="scientific">Meristemomyces frigidus</name>
    <dbReference type="NCBI Taxonomy" id="1508187"/>
    <lineage>
        <taxon>Eukaryota</taxon>
        <taxon>Fungi</taxon>
        <taxon>Dikarya</taxon>
        <taxon>Ascomycota</taxon>
        <taxon>Pezizomycotina</taxon>
        <taxon>Dothideomycetes</taxon>
        <taxon>Dothideomycetidae</taxon>
        <taxon>Mycosphaerellales</taxon>
        <taxon>Teratosphaeriaceae</taxon>
        <taxon>Meristemomyces</taxon>
    </lineage>
</organism>
<feature type="active site" evidence="11">
    <location>
        <position position="509"/>
    </location>
</feature>
<evidence type="ECO:0000256" key="10">
    <source>
        <dbReference type="PIRNR" id="PIRNR000439"/>
    </source>
</evidence>
<evidence type="ECO:0000256" key="3">
    <source>
        <dbReference type="ARBA" id="ARBA00022679"/>
    </source>
</evidence>
<feature type="transmembrane region" description="Helical" evidence="13">
    <location>
        <begin position="125"/>
        <end position="145"/>
    </location>
</feature>
<dbReference type="GO" id="GO:0008204">
    <property type="term" value="P:ergosterol metabolic process"/>
    <property type="evidence" value="ECO:0007669"/>
    <property type="project" value="TreeGrafter"/>
</dbReference>
<feature type="transmembrane region" description="Helical" evidence="13">
    <location>
        <begin position="367"/>
        <end position="390"/>
    </location>
</feature>